<dbReference type="InterPro" id="IPR019734">
    <property type="entry name" value="TPR_rpt"/>
</dbReference>
<dbReference type="SUPFAM" id="SSF48452">
    <property type="entry name" value="TPR-like"/>
    <property type="match status" value="1"/>
</dbReference>
<dbReference type="Gene3D" id="3.40.50.2000">
    <property type="entry name" value="Glycogen Phosphorylase B"/>
    <property type="match status" value="1"/>
</dbReference>
<dbReference type="Proteomes" id="UP000319859">
    <property type="component" value="Unassembled WGS sequence"/>
</dbReference>
<sequence length="508" mass="55460">MGGCRLSGVIGIMQWASGTTTVPTDGLPDAEAIRRAILRLEGVVADSPTAIDARFHLGVLLQADGRRDEAVTQYRQALVLNPFDARLHNALGIAHHDAGDLAQAMSCFEDALASDPDDPQAHNNMGHLLQVENRLDDALAFFDWALALRPNYPEALNNSGVVLQMQGRLDQAIALYRRAVALRPDYAAAHKNLGMTLLAAGQYEEGWREFEWRWQDAQLAGARRPFTCPQWRGEEAPGRIVLIHGEQGYGDSLQFCRYIPLVADRGLRVVVEVPQPLVRLMRRLPGVEQVVAHGQALPPFDLHCPMMSLPLAFGTTVETIPAAAPYLAADPPEAEAWRRRLVLAAPGDDRPRVGLVWAGAARAGTPDVAVADRRRSMGLAALIPLLDEDGVRFISLQKGAAEVDVPARLGGLIDSVVDFADTAALVSNLDLVISVDTAVAHLAAAMGVSVWLLNRFDSCWRWLRGRDDSPWYPTTLRQFRQARLGDWGDVVQSVRTALAATFTSGNRP</sequence>
<dbReference type="Pfam" id="PF13432">
    <property type="entry name" value="TPR_16"/>
    <property type="match status" value="1"/>
</dbReference>
<reference evidence="2 3" key="1">
    <citation type="submission" date="2019-06" db="EMBL/GenBank/DDBJ databases">
        <title>Genomic Encyclopedia of Type Strains, Phase IV (KMG-V): Genome sequencing to study the core and pangenomes of soil and plant-associated prokaryotes.</title>
        <authorList>
            <person name="Whitman W."/>
        </authorList>
    </citation>
    <scope>NUCLEOTIDE SEQUENCE [LARGE SCALE GENOMIC DNA]</scope>
    <source>
        <strain evidence="2 3">BR 11880</strain>
    </source>
</reference>
<dbReference type="PANTHER" id="PTHR44809:SF1">
    <property type="entry name" value="PROTEIN O-MANNOSYL-TRANSFERASE TMTC1"/>
    <property type="match status" value="1"/>
</dbReference>
<dbReference type="Pfam" id="PF13414">
    <property type="entry name" value="TPR_11"/>
    <property type="match status" value="1"/>
</dbReference>
<feature type="repeat" description="TPR" evidence="1">
    <location>
        <begin position="119"/>
        <end position="152"/>
    </location>
</feature>
<dbReference type="SUPFAM" id="SSF53756">
    <property type="entry name" value="UDP-Glycosyltransferase/glycogen phosphorylase"/>
    <property type="match status" value="1"/>
</dbReference>
<keyword evidence="1" id="KW-0802">TPR repeat</keyword>
<name>A0A560ER17_9PROT</name>
<dbReference type="PROSITE" id="PS50293">
    <property type="entry name" value="TPR_REGION"/>
    <property type="match status" value="1"/>
</dbReference>
<organism evidence="2 3">
    <name type="scientific">Nitrospirillum amazonense</name>
    <dbReference type="NCBI Taxonomy" id="28077"/>
    <lineage>
        <taxon>Bacteria</taxon>
        <taxon>Pseudomonadati</taxon>
        <taxon>Pseudomonadota</taxon>
        <taxon>Alphaproteobacteria</taxon>
        <taxon>Rhodospirillales</taxon>
        <taxon>Azospirillaceae</taxon>
        <taxon>Nitrospirillum</taxon>
    </lineage>
</organism>
<dbReference type="InterPro" id="IPR011990">
    <property type="entry name" value="TPR-like_helical_dom_sf"/>
</dbReference>
<protein>
    <submittedName>
        <fullName evidence="2">Tetratricopeptide repeat protein</fullName>
    </submittedName>
</protein>
<comment type="caution">
    <text evidence="2">The sequence shown here is derived from an EMBL/GenBank/DDBJ whole genome shotgun (WGS) entry which is preliminary data.</text>
</comment>
<evidence type="ECO:0000256" key="1">
    <source>
        <dbReference type="PROSITE-ProRule" id="PRU00339"/>
    </source>
</evidence>
<dbReference type="PANTHER" id="PTHR44809">
    <property type="match status" value="1"/>
</dbReference>
<feature type="repeat" description="TPR" evidence="1">
    <location>
        <begin position="153"/>
        <end position="186"/>
    </location>
</feature>
<dbReference type="EMBL" id="VITN01000028">
    <property type="protein sequence ID" value="TWB11819.1"/>
    <property type="molecule type" value="Genomic_DNA"/>
</dbReference>
<dbReference type="AlphaFoldDB" id="A0A560ER17"/>
<feature type="repeat" description="TPR" evidence="1">
    <location>
        <begin position="85"/>
        <end position="118"/>
    </location>
</feature>
<evidence type="ECO:0000313" key="3">
    <source>
        <dbReference type="Proteomes" id="UP000319859"/>
    </source>
</evidence>
<dbReference type="Gene3D" id="1.25.40.10">
    <property type="entry name" value="Tetratricopeptide repeat domain"/>
    <property type="match status" value="3"/>
</dbReference>
<dbReference type="PROSITE" id="PS50005">
    <property type="entry name" value="TPR"/>
    <property type="match status" value="4"/>
</dbReference>
<dbReference type="SMART" id="SM00028">
    <property type="entry name" value="TPR"/>
    <property type="match status" value="4"/>
</dbReference>
<feature type="repeat" description="TPR" evidence="1">
    <location>
        <begin position="51"/>
        <end position="84"/>
    </location>
</feature>
<evidence type="ECO:0000313" key="2">
    <source>
        <dbReference type="EMBL" id="TWB11819.1"/>
    </source>
</evidence>
<proteinExistence type="predicted"/>
<dbReference type="InterPro" id="IPR052943">
    <property type="entry name" value="TMTC_O-mannosyl-trnsfr"/>
</dbReference>
<accession>A0A560ER17</accession>
<gene>
    <name evidence="2" type="ORF">FBZ89_1286</name>
</gene>